<evidence type="ECO:0000313" key="5">
    <source>
        <dbReference type="Proteomes" id="UP000824469"/>
    </source>
</evidence>
<dbReference type="GO" id="GO:0003676">
    <property type="term" value="F:nucleic acid binding"/>
    <property type="evidence" value="ECO:0007669"/>
    <property type="project" value="InterPro"/>
</dbReference>
<keyword evidence="5" id="KW-1185">Reference proteome</keyword>
<dbReference type="Proteomes" id="UP000824469">
    <property type="component" value="Unassembled WGS sequence"/>
</dbReference>
<feature type="domain" description="Integrase catalytic" evidence="3">
    <location>
        <begin position="291"/>
        <end position="379"/>
    </location>
</feature>
<feature type="domain" description="Reverse transcriptase" evidence="2">
    <location>
        <begin position="1"/>
        <end position="55"/>
    </location>
</feature>
<dbReference type="PROSITE" id="PS50878">
    <property type="entry name" value="RT_POL"/>
    <property type="match status" value="1"/>
</dbReference>
<dbReference type="GO" id="GO:0015074">
    <property type="term" value="P:DNA integration"/>
    <property type="evidence" value="ECO:0007669"/>
    <property type="project" value="InterPro"/>
</dbReference>
<keyword evidence="1" id="KW-0511">Multifunctional enzyme</keyword>
<dbReference type="Pfam" id="PF00078">
    <property type="entry name" value="RVT_1"/>
    <property type="match status" value="1"/>
</dbReference>
<dbReference type="PANTHER" id="PTHR37984:SF5">
    <property type="entry name" value="PROTEIN NYNRIN-LIKE"/>
    <property type="match status" value="1"/>
</dbReference>
<dbReference type="InterPro" id="IPR000477">
    <property type="entry name" value="RT_dom"/>
</dbReference>
<protein>
    <recommendedName>
        <fullName evidence="6">Integrase catalytic domain-containing protein</fullName>
    </recommendedName>
</protein>
<dbReference type="InterPro" id="IPR041577">
    <property type="entry name" value="RT_RNaseH_2"/>
</dbReference>
<accession>A0AA38FTZ7</accession>
<comment type="caution">
    <text evidence="4">The sequence shown here is derived from an EMBL/GenBank/DDBJ whole genome shotgun (WGS) entry which is preliminary data.</text>
</comment>
<dbReference type="PROSITE" id="PS50994">
    <property type="entry name" value="INTEGRASE"/>
    <property type="match status" value="1"/>
</dbReference>
<organism evidence="4 5">
    <name type="scientific">Taxus chinensis</name>
    <name type="common">Chinese yew</name>
    <name type="synonym">Taxus wallichiana var. chinensis</name>
    <dbReference type="NCBI Taxonomy" id="29808"/>
    <lineage>
        <taxon>Eukaryota</taxon>
        <taxon>Viridiplantae</taxon>
        <taxon>Streptophyta</taxon>
        <taxon>Embryophyta</taxon>
        <taxon>Tracheophyta</taxon>
        <taxon>Spermatophyta</taxon>
        <taxon>Pinopsida</taxon>
        <taxon>Pinidae</taxon>
        <taxon>Conifers II</taxon>
        <taxon>Cupressales</taxon>
        <taxon>Taxaceae</taxon>
        <taxon>Taxus</taxon>
    </lineage>
</organism>
<dbReference type="EMBL" id="JAHRHJ020000007">
    <property type="protein sequence ID" value="KAH9310246.1"/>
    <property type="molecule type" value="Genomic_DNA"/>
</dbReference>
<dbReference type="InterPro" id="IPR043128">
    <property type="entry name" value="Rev_trsase/Diguanyl_cyclase"/>
</dbReference>
<dbReference type="AlphaFoldDB" id="A0AA38FTZ7"/>
<dbReference type="InterPro" id="IPR041588">
    <property type="entry name" value="Integrase_H2C2"/>
</dbReference>
<gene>
    <name evidence="4" type="ORF">KI387_044191</name>
</gene>
<evidence type="ECO:0008006" key="6">
    <source>
        <dbReference type="Google" id="ProtNLM"/>
    </source>
</evidence>
<dbReference type="SUPFAM" id="SSF53098">
    <property type="entry name" value="Ribonuclease H-like"/>
    <property type="match status" value="1"/>
</dbReference>
<dbReference type="SUPFAM" id="SSF56672">
    <property type="entry name" value="DNA/RNA polymerases"/>
    <property type="match status" value="1"/>
</dbReference>
<dbReference type="Gene3D" id="3.30.420.10">
    <property type="entry name" value="Ribonuclease H-like superfamily/Ribonuclease H"/>
    <property type="match status" value="1"/>
</dbReference>
<dbReference type="InterPro" id="IPR050951">
    <property type="entry name" value="Retrovirus_Pol_polyprotein"/>
</dbReference>
<dbReference type="InterPro" id="IPR001584">
    <property type="entry name" value="Integrase_cat-core"/>
</dbReference>
<evidence type="ECO:0000313" key="4">
    <source>
        <dbReference type="EMBL" id="KAH9310246.1"/>
    </source>
</evidence>
<dbReference type="InterPro" id="IPR012337">
    <property type="entry name" value="RNaseH-like_sf"/>
</dbReference>
<dbReference type="InterPro" id="IPR036397">
    <property type="entry name" value="RNaseH_sf"/>
</dbReference>
<dbReference type="InterPro" id="IPR043502">
    <property type="entry name" value="DNA/RNA_pol_sf"/>
</dbReference>
<evidence type="ECO:0000256" key="1">
    <source>
        <dbReference type="ARBA" id="ARBA00023268"/>
    </source>
</evidence>
<evidence type="ECO:0000259" key="2">
    <source>
        <dbReference type="PROSITE" id="PS50878"/>
    </source>
</evidence>
<dbReference type="GO" id="GO:0003824">
    <property type="term" value="F:catalytic activity"/>
    <property type="evidence" value="ECO:0007669"/>
    <property type="project" value="UniProtKB-KW"/>
</dbReference>
<dbReference type="Gene3D" id="3.30.70.270">
    <property type="match status" value="2"/>
</dbReference>
<evidence type="ECO:0000259" key="3">
    <source>
        <dbReference type="PROSITE" id="PS50994"/>
    </source>
</evidence>
<proteinExistence type="predicted"/>
<dbReference type="Pfam" id="PF17921">
    <property type="entry name" value="Integrase_H2C2"/>
    <property type="match status" value="1"/>
</dbReference>
<reference evidence="4 5" key="1">
    <citation type="journal article" date="2021" name="Nat. Plants">
        <title>The Taxus genome provides insights into paclitaxel biosynthesis.</title>
        <authorList>
            <person name="Xiong X."/>
            <person name="Gou J."/>
            <person name="Liao Q."/>
            <person name="Li Y."/>
            <person name="Zhou Q."/>
            <person name="Bi G."/>
            <person name="Li C."/>
            <person name="Du R."/>
            <person name="Wang X."/>
            <person name="Sun T."/>
            <person name="Guo L."/>
            <person name="Liang H."/>
            <person name="Lu P."/>
            <person name="Wu Y."/>
            <person name="Zhang Z."/>
            <person name="Ro D.K."/>
            <person name="Shang Y."/>
            <person name="Huang S."/>
            <person name="Yan J."/>
        </authorList>
    </citation>
    <scope>NUCLEOTIDE SEQUENCE [LARGE SCALE GENOMIC DNA]</scope>
    <source>
        <strain evidence="4">Ta-2019</strain>
    </source>
</reference>
<dbReference type="Pfam" id="PF17919">
    <property type="entry name" value="RT_RNaseH_2"/>
    <property type="match status" value="1"/>
</dbReference>
<name>A0AA38FTZ7_TAXCH</name>
<sequence length="539" mass="61670">MESYVDDLLAKAKKCCDHPEVLRVILSRLIEYGVTLNPEKCVFGVTGGKLLGYIISSRGIDVDPTKIRAVLEMVPPSDESGIRSFLGKLGAIRRFIPDLSFAIHPINNLLKKDYSINWTEDYNEAFDAVKRFLLSPPTLMPPKLDHPLILYSRATNVSLACMLAQEDDDKRERVIYFISRTLLDYETQGATPQQRRRLRIIVAKYIIIEQVLYRKVFDGMLLRCVDIEESKKILHESHSGMCGGHFGGHATARKIHRMGYFWPTLEHNTVEFVRRCHKCQEFSHEIHMPAQTLQPIATPWPFSTWGLDLIGKFSPSSTDGHNFIITATEYFTKWVEAMPLTTVPGSVIAKFILNQIICRYGIPQIIISDNGTSFKNEELYPALWAHRTSIKTPTGATPFSLVFGAEAVLPLEVEIPSLRISLQGILDEDAYREARLSQLESLDEARLDAEQRHRVYADRMCRQYNKKVYEHDIYEGDLVLRLDSRIDKKTGEGRKFRPKWLGPYRVMKDYGNGAYLLCTLEGEEFGETVNSLHLKRFYA</sequence>
<dbReference type="PANTHER" id="PTHR37984">
    <property type="entry name" value="PROTEIN CBG26694"/>
    <property type="match status" value="1"/>
</dbReference>
<dbReference type="OMA" id="FASKWEG"/>
<dbReference type="Gene3D" id="1.10.340.70">
    <property type="match status" value="1"/>
</dbReference>